<dbReference type="AlphaFoldDB" id="A0A9N9LKP2"/>
<proteinExistence type="predicted"/>
<evidence type="ECO:0008006" key="4">
    <source>
        <dbReference type="Google" id="ProtNLM"/>
    </source>
</evidence>
<evidence type="ECO:0000313" key="2">
    <source>
        <dbReference type="EMBL" id="CAG8975878.1"/>
    </source>
</evidence>
<sequence length="120" mass="13594">MQIATILLTTMGYLATTAVATIFTQQDTWPYPSNGVLGNGGACDQPVYCVSTTSSKTSNITLLPHPRYINRNTDEQYTYRVLPFKPRISQTHKRSVRTFMSNRIRTRKGQGRRINPRAQV</sequence>
<dbReference type="Proteomes" id="UP000701801">
    <property type="component" value="Unassembled WGS sequence"/>
</dbReference>
<name>A0A9N9LKP2_9HELO</name>
<dbReference type="EMBL" id="CAJVRM010000155">
    <property type="protein sequence ID" value="CAG8975878.1"/>
    <property type="molecule type" value="Genomic_DNA"/>
</dbReference>
<accession>A0A9N9LKP2</accession>
<evidence type="ECO:0000313" key="3">
    <source>
        <dbReference type="Proteomes" id="UP000701801"/>
    </source>
</evidence>
<dbReference type="OrthoDB" id="10609036at2759"/>
<gene>
    <name evidence="2" type="ORF">HYALB_00006493</name>
</gene>
<evidence type="ECO:0000256" key="1">
    <source>
        <dbReference type="SAM" id="SignalP"/>
    </source>
</evidence>
<protein>
    <recommendedName>
        <fullName evidence="4">Secreted protein</fullName>
    </recommendedName>
</protein>
<keyword evidence="3" id="KW-1185">Reference proteome</keyword>
<comment type="caution">
    <text evidence="2">The sequence shown here is derived from an EMBL/GenBank/DDBJ whole genome shotgun (WGS) entry which is preliminary data.</text>
</comment>
<organism evidence="2 3">
    <name type="scientific">Hymenoscyphus albidus</name>
    <dbReference type="NCBI Taxonomy" id="595503"/>
    <lineage>
        <taxon>Eukaryota</taxon>
        <taxon>Fungi</taxon>
        <taxon>Dikarya</taxon>
        <taxon>Ascomycota</taxon>
        <taxon>Pezizomycotina</taxon>
        <taxon>Leotiomycetes</taxon>
        <taxon>Helotiales</taxon>
        <taxon>Helotiaceae</taxon>
        <taxon>Hymenoscyphus</taxon>
    </lineage>
</organism>
<feature type="signal peptide" evidence="1">
    <location>
        <begin position="1"/>
        <end position="20"/>
    </location>
</feature>
<reference evidence="2" key="1">
    <citation type="submission" date="2021-07" db="EMBL/GenBank/DDBJ databases">
        <authorList>
            <person name="Durling M."/>
        </authorList>
    </citation>
    <scope>NUCLEOTIDE SEQUENCE</scope>
</reference>
<feature type="chain" id="PRO_5040279764" description="Secreted protein" evidence="1">
    <location>
        <begin position="21"/>
        <end position="120"/>
    </location>
</feature>
<keyword evidence="1" id="KW-0732">Signal</keyword>